<proteinExistence type="inferred from homology"/>
<evidence type="ECO:0000256" key="2">
    <source>
        <dbReference type="ARBA" id="ARBA00022527"/>
    </source>
</evidence>
<comment type="caution">
    <text evidence="12">The sequence shown here is derived from an EMBL/GenBank/DDBJ whole genome shotgun (WGS) entry which is preliminary data.</text>
</comment>
<evidence type="ECO:0000313" key="13">
    <source>
        <dbReference type="Proteomes" id="UP000306102"/>
    </source>
</evidence>
<name>A0A4S4ELI6_CAMSN</name>
<feature type="domain" description="Protein kinase" evidence="10">
    <location>
        <begin position="139"/>
        <end position="429"/>
    </location>
</feature>
<dbReference type="Gene3D" id="1.10.510.10">
    <property type="entry name" value="Transferase(Phosphotransferase) domain 1"/>
    <property type="match status" value="1"/>
</dbReference>
<feature type="compositionally biased region" description="Polar residues" evidence="9">
    <location>
        <begin position="9"/>
        <end position="51"/>
    </location>
</feature>
<evidence type="ECO:0000256" key="1">
    <source>
        <dbReference type="ARBA" id="ARBA00005354"/>
    </source>
</evidence>
<feature type="domain" description="EF-hand" evidence="11">
    <location>
        <begin position="581"/>
        <end position="616"/>
    </location>
</feature>
<feature type="region of interest" description="Disordered" evidence="9">
    <location>
        <begin position="1"/>
        <end position="92"/>
    </location>
</feature>
<keyword evidence="7 8" id="KW-0067">ATP-binding</keyword>
<dbReference type="PROSITE" id="PS50011">
    <property type="entry name" value="PROTEIN_KINASE_DOM"/>
    <property type="match status" value="1"/>
</dbReference>
<dbReference type="InterPro" id="IPR000719">
    <property type="entry name" value="Prot_kinase_dom"/>
</dbReference>
<evidence type="ECO:0000256" key="8">
    <source>
        <dbReference type="PROSITE-ProRule" id="PRU10141"/>
    </source>
</evidence>
<dbReference type="PANTHER" id="PTHR24349">
    <property type="entry name" value="SERINE/THREONINE-PROTEIN KINASE"/>
    <property type="match status" value="1"/>
</dbReference>
<dbReference type="Gene3D" id="1.10.238.10">
    <property type="entry name" value="EF-hand"/>
    <property type="match status" value="1"/>
</dbReference>
<evidence type="ECO:0000256" key="9">
    <source>
        <dbReference type="SAM" id="MobiDB-lite"/>
    </source>
</evidence>
<evidence type="ECO:0000259" key="11">
    <source>
        <dbReference type="PROSITE" id="PS50222"/>
    </source>
</evidence>
<protein>
    <recommendedName>
        <fullName evidence="14">Protein kinase domain-containing protein</fullName>
    </recommendedName>
</protein>
<keyword evidence="4" id="KW-0677">Repeat</keyword>
<keyword evidence="6" id="KW-0418">Kinase</keyword>
<dbReference type="AlphaFoldDB" id="A0A4S4ELI6"/>
<dbReference type="Pfam" id="PF00069">
    <property type="entry name" value="Pkinase"/>
    <property type="match status" value="1"/>
</dbReference>
<dbReference type="InterPro" id="IPR011992">
    <property type="entry name" value="EF-hand-dom_pair"/>
</dbReference>
<evidence type="ECO:0000256" key="4">
    <source>
        <dbReference type="ARBA" id="ARBA00022737"/>
    </source>
</evidence>
<dbReference type="STRING" id="542762.A0A4S4ELI6"/>
<dbReference type="GO" id="GO:0004674">
    <property type="term" value="F:protein serine/threonine kinase activity"/>
    <property type="evidence" value="ECO:0007669"/>
    <property type="project" value="UniProtKB-KW"/>
</dbReference>
<dbReference type="GO" id="GO:0005509">
    <property type="term" value="F:calcium ion binding"/>
    <property type="evidence" value="ECO:0007669"/>
    <property type="project" value="InterPro"/>
</dbReference>
<dbReference type="InterPro" id="IPR008271">
    <property type="entry name" value="Ser/Thr_kinase_AS"/>
</dbReference>
<accession>A0A4S4ELI6</accession>
<evidence type="ECO:0000256" key="6">
    <source>
        <dbReference type="ARBA" id="ARBA00022777"/>
    </source>
</evidence>
<dbReference type="CDD" id="cd05117">
    <property type="entry name" value="STKc_CAMK"/>
    <property type="match status" value="1"/>
</dbReference>
<dbReference type="SUPFAM" id="SSF47473">
    <property type="entry name" value="EF-hand"/>
    <property type="match status" value="1"/>
</dbReference>
<evidence type="ECO:0000256" key="7">
    <source>
        <dbReference type="ARBA" id="ARBA00022840"/>
    </source>
</evidence>
<comment type="similarity">
    <text evidence="1">Belongs to the protein kinase superfamily. CAMK Ser/Thr protein kinase family. CaMK subfamily.</text>
</comment>
<dbReference type="FunFam" id="1.10.510.10:FF:001294">
    <property type="entry name" value="CDPK-related kinase 3"/>
    <property type="match status" value="1"/>
</dbReference>
<keyword evidence="3" id="KW-0808">Transferase</keyword>
<evidence type="ECO:0008006" key="14">
    <source>
        <dbReference type="Google" id="ProtNLM"/>
    </source>
</evidence>
<keyword evidence="13" id="KW-1185">Reference proteome</keyword>
<keyword evidence="5 8" id="KW-0547">Nucleotide-binding</keyword>
<dbReference type="GO" id="GO:0005524">
    <property type="term" value="F:ATP binding"/>
    <property type="evidence" value="ECO:0007669"/>
    <property type="project" value="UniProtKB-UniRule"/>
</dbReference>
<dbReference type="InterPro" id="IPR002048">
    <property type="entry name" value="EF_hand_dom"/>
</dbReference>
<dbReference type="SUPFAM" id="SSF56112">
    <property type="entry name" value="Protein kinase-like (PK-like)"/>
    <property type="match status" value="1"/>
</dbReference>
<dbReference type="InterPro" id="IPR011009">
    <property type="entry name" value="Kinase-like_dom_sf"/>
</dbReference>
<dbReference type="EMBL" id="SDRB02003692">
    <property type="protein sequence ID" value="THG17102.1"/>
    <property type="molecule type" value="Genomic_DNA"/>
</dbReference>
<dbReference type="SMART" id="SM00220">
    <property type="entry name" value="S_TKc"/>
    <property type="match status" value="1"/>
</dbReference>
<dbReference type="Proteomes" id="UP000306102">
    <property type="component" value="Unassembled WGS sequence"/>
</dbReference>
<dbReference type="Gene3D" id="3.30.200.20">
    <property type="entry name" value="Phosphorylase Kinase, domain 1"/>
    <property type="match status" value="1"/>
</dbReference>
<dbReference type="PROSITE" id="PS50222">
    <property type="entry name" value="EF_HAND_2"/>
    <property type="match status" value="1"/>
</dbReference>
<evidence type="ECO:0000313" key="12">
    <source>
        <dbReference type="EMBL" id="THG17102.1"/>
    </source>
</evidence>
<reference evidence="12 13" key="1">
    <citation type="journal article" date="2018" name="Proc. Natl. Acad. Sci. U.S.A.">
        <title>Draft genome sequence of Camellia sinensis var. sinensis provides insights into the evolution of the tea genome and tea quality.</title>
        <authorList>
            <person name="Wei C."/>
            <person name="Yang H."/>
            <person name="Wang S."/>
            <person name="Zhao J."/>
            <person name="Liu C."/>
            <person name="Gao L."/>
            <person name="Xia E."/>
            <person name="Lu Y."/>
            <person name="Tai Y."/>
            <person name="She G."/>
            <person name="Sun J."/>
            <person name="Cao H."/>
            <person name="Tong W."/>
            <person name="Gao Q."/>
            <person name="Li Y."/>
            <person name="Deng W."/>
            <person name="Jiang X."/>
            <person name="Wang W."/>
            <person name="Chen Q."/>
            <person name="Zhang S."/>
            <person name="Li H."/>
            <person name="Wu J."/>
            <person name="Wang P."/>
            <person name="Li P."/>
            <person name="Shi C."/>
            <person name="Zheng F."/>
            <person name="Jian J."/>
            <person name="Huang B."/>
            <person name="Shan D."/>
            <person name="Shi M."/>
            <person name="Fang C."/>
            <person name="Yue Y."/>
            <person name="Li F."/>
            <person name="Li D."/>
            <person name="Wei S."/>
            <person name="Han B."/>
            <person name="Jiang C."/>
            <person name="Yin Y."/>
            <person name="Xia T."/>
            <person name="Zhang Z."/>
            <person name="Bennetzen J.L."/>
            <person name="Zhao S."/>
            <person name="Wan X."/>
        </authorList>
    </citation>
    <scope>NUCLEOTIDE SEQUENCE [LARGE SCALE GENOMIC DNA]</scope>
    <source>
        <strain evidence="13">cv. Shuchazao</strain>
        <tissue evidence="12">Leaf</tissue>
    </source>
</reference>
<dbReference type="InterPro" id="IPR017441">
    <property type="entry name" value="Protein_kinase_ATP_BS"/>
</dbReference>
<organism evidence="12 13">
    <name type="scientific">Camellia sinensis var. sinensis</name>
    <name type="common">China tea</name>
    <dbReference type="NCBI Taxonomy" id="542762"/>
    <lineage>
        <taxon>Eukaryota</taxon>
        <taxon>Viridiplantae</taxon>
        <taxon>Streptophyta</taxon>
        <taxon>Embryophyta</taxon>
        <taxon>Tracheophyta</taxon>
        <taxon>Spermatophyta</taxon>
        <taxon>Magnoliopsida</taxon>
        <taxon>eudicotyledons</taxon>
        <taxon>Gunneridae</taxon>
        <taxon>Pentapetalae</taxon>
        <taxon>asterids</taxon>
        <taxon>Ericales</taxon>
        <taxon>Theaceae</taxon>
        <taxon>Camellia</taxon>
    </lineage>
</organism>
<evidence type="ECO:0000256" key="3">
    <source>
        <dbReference type="ARBA" id="ARBA00022679"/>
    </source>
</evidence>
<dbReference type="PROSITE" id="PS00108">
    <property type="entry name" value="PROTEIN_KINASE_ST"/>
    <property type="match status" value="1"/>
</dbReference>
<dbReference type="PROSITE" id="PS00107">
    <property type="entry name" value="PROTEIN_KINASE_ATP"/>
    <property type="match status" value="1"/>
</dbReference>
<sequence length="752" mass="83935">MGQCYGKTIPTSDNDASTTITADRPSQTPGRSSANNGAVKNTPARSSATSPWPSPYPHGGASPLPVGVSPSPARSTPRKFFKRPFPPPSPAQHIKASLARRFGYARPREGPIPEDVAAAEPDQSLDKNFGYNKNFGAKYELGKEVGRGHFGHTCQARGKKGDLRDLPLAVKIIAKAKLVSDLRVCNIMETMRRVEMHPYLTLETQMTTAISIEDVRREVKILKALSGHIHLVRFYDACEDANNVYIVMELCEGGELLDRILSRGGRYTEEDAKLIIVQILSVVAFCHLQGVVHRDLKPENFLFSSRNEDANMKLIDFGLSDFIRPDERLNDIVGSAYYVAPEVLHRSYSLEADIWSIGVITYILLCGSRPFWARTESGIFRSVLRADPNFDDLPWPYMSAEAKDFVKRLLNKDYRKRMTAAQALTHPWLRSENHPVPLDILIYKLVKSYLHASPFKCAALKPQPSLNLASATLLLPCLHFDRPSLSLSRLWLLSTRLGSGLTCFGYLFSVVKGAPRRAPRRKAQRGSTCAPELVPGEAPLICVVSSSLHLSTLIRLRLGLGGYDFDCDFNLQALSKALTVNELDFLRAQFLLLEPNKDGYISLDNFKMVIYFSFLLSLKLRCGLSFQGILALVRNATDAMNESRVPDILNAMAPLAYRKMEFEEFCAAAISTYQLEAVEGWEQIASTAFEHFEQEGNRVISVEELARELNVAPSAYSHIKDWIRSSDGKLSLLGYTKFLHGLTLRSSNTRQQ</sequence>
<dbReference type="FunFam" id="1.10.510.10:FF:001864">
    <property type="entry name" value="Calcium-dependent protein kinase SK5"/>
    <property type="match status" value="1"/>
</dbReference>
<feature type="binding site" evidence="8">
    <location>
        <position position="175"/>
    </location>
    <ligand>
        <name>ATP</name>
        <dbReference type="ChEBI" id="CHEBI:30616"/>
    </ligand>
</feature>
<evidence type="ECO:0000256" key="5">
    <source>
        <dbReference type="ARBA" id="ARBA00022741"/>
    </source>
</evidence>
<gene>
    <name evidence="12" type="ORF">TEA_008180</name>
</gene>
<evidence type="ECO:0000259" key="10">
    <source>
        <dbReference type="PROSITE" id="PS50011"/>
    </source>
</evidence>
<keyword evidence="2" id="KW-0723">Serine/threonine-protein kinase</keyword>
<dbReference type="InterPro" id="IPR050205">
    <property type="entry name" value="CDPK_Ser/Thr_kinases"/>
</dbReference>